<dbReference type="Gene3D" id="2.60.120.10">
    <property type="entry name" value="Jelly Rolls"/>
    <property type="match status" value="1"/>
</dbReference>
<keyword evidence="1" id="KW-0479">Metal-binding</keyword>
<dbReference type="EMBL" id="JAGSOG010000013">
    <property type="protein sequence ID" value="MBR7832596.1"/>
    <property type="molecule type" value="Genomic_DNA"/>
</dbReference>
<evidence type="ECO:0000313" key="4">
    <source>
        <dbReference type="Proteomes" id="UP000675781"/>
    </source>
</evidence>
<gene>
    <name evidence="3" type="ORF">KDL01_04960</name>
</gene>
<dbReference type="InterPro" id="IPR013096">
    <property type="entry name" value="Cupin_2"/>
</dbReference>
<accession>A0A941EJY7</accession>
<feature type="domain" description="Cupin type-2" evidence="2">
    <location>
        <begin position="39"/>
        <end position="107"/>
    </location>
</feature>
<dbReference type="PANTHER" id="PTHR35848:SF6">
    <property type="entry name" value="CUPIN TYPE-2 DOMAIN-CONTAINING PROTEIN"/>
    <property type="match status" value="1"/>
</dbReference>
<dbReference type="InterPro" id="IPR051610">
    <property type="entry name" value="GPI/OXD"/>
</dbReference>
<dbReference type="PANTHER" id="PTHR35848">
    <property type="entry name" value="OXALATE-BINDING PROTEIN"/>
    <property type="match status" value="1"/>
</dbReference>
<organism evidence="3 4">
    <name type="scientific">Actinospica durhamensis</name>
    <dbReference type="NCBI Taxonomy" id="1508375"/>
    <lineage>
        <taxon>Bacteria</taxon>
        <taxon>Bacillati</taxon>
        <taxon>Actinomycetota</taxon>
        <taxon>Actinomycetes</taxon>
        <taxon>Catenulisporales</taxon>
        <taxon>Actinospicaceae</taxon>
        <taxon>Actinospica</taxon>
    </lineage>
</organism>
<evidence type="ECO:0000259" key="2">
    <source>
        <dbReference type="Pfam" id="PF07883"/>
    </source>
</evidence>
<dbReference type="Pfam" id="PF07883">
    <property type="entry name" value="Cupin_2"/>
    <property type="match status" value="1"/>
</dbReference>
<proteinExistence type="predicted"/>
<keyword evidence="4" id="KW-1185">Reference proteome</keyword>
<dbReference type="RefSeq" id="WP_212527122.1">
    <property type="nucleotide sequence ID" value="NZ_JAGSOG010000013.1"/>
</dbReference>
<dbReference type="GO" id="GO:0046872">
    <property type="term" value="F:metal ion binding"/>
    <property type="evidence" value="ECO:0007669"/>
    <property type="project" value="UniProtKB-KW"/>
</dbReference>
<evidence type="ECO:0000256" key="1">
    <source>
        <dbReference type="ARBA" id="ARBA00022723"/>
    </source>
</evidence>
<reference evidence="3" key="1">
    <citation type="submission" date="2021-04" db="EMBL/GenBank/DDBJ databases">
        <title>Genome based classification of Actinospica acidithermotolerans sp. nov., an actinobacterium isolated from an Indonesian hot spring.</title>
        <authorList>
            <person name="Kusuma A.B."/>
            <person name="Putra K.E."/>
            <person name="Nafisah S."/>
            <person name="Loh J."/>
            <person name="Nouioui I."/>
            <person name="Goodfellow M."/>
        </authorList>
    </citation>
    <scope>NUCLEOTIDE SEQUENCE</scope>
    <source>
        <strain evidence="3">CSCA 57</strain>
    </source>
</reference>
<dbReference type="AlphaFoldDB" id="A0A941EJY7"/>
<comment type="caution">
    <text evidence="3">The sequence shown here is derived from an EMBL/GenBank/DDBJ whole genome shotgun (WGS) entry which is preliminary data.</text>
</comment>
<dbReference type="Proteomes" id="UP000675781">
    <property type="component" value="Unassembled WGS sequence"/>
</dbReference>
<protein>
    <submittedName>
        <fullName evidence="3">Cupin domain-containing protein</fullName>
    </submittedName>
</protein>
<dbReference type="InterPro" id="IPR011051">
    <property type="entry name" value="RmlC_Cupin_sf"/>
</dbReference>
<dbReference type="InterPro" id="IPR014710">
    <property type="entry name" value="RmlC-like_jellyroll"/>
</dbReference>
<sequence length="135" mass="14731">MTIIKAASVTRLGRGGGVETIPLITRHTAAEKITITSGISTYPVGTGAPMHSHNCVEHVTLLSGVGECVIDGVVTPLEQFDTTYVEAGIPHLFRNTGDEPMRILWIYDTDYVTRTFTQTGRTVEHLSADDRMVED</sequence>
<name>A0A941EJY7_9ACTN</name>
<evidence type="ECO:0000313" key="3">
    <source>
        <dbReference type="EMBL" id="MBR7832596.1"/>
    </source>
</evidence>
<dbReference type="SUPFAM" id="SSF51182">
    <property type="entry name" value="RmlC-like cupins"/>
    <property type="match status" value="1"/>
</dbReference>